<dbReference type="Gene3D" id="3.20.20.120">
    <property type="entry name" value="Enolase-like C-terminal domain"/>
    <property type="match status" value="1"/>
</dbReference>
<evidence type="ECO:0000313" key="1">
    <source>
        <dbReference type="EMBL" id="EXC22419.1"/>
    </source>
</evidence>
<name>W9S2D8_9ROSA</name>
<dbReference type="Proteomes" id="UP000030645">
    <property type="component" value="Unassembled WGS sequence"/>
</dbReference>
<organism evidence="1 2">
    <name type="scientific">Morus notabilis</name>
    <dbReference type="NCBI Taxonomy" id="981085"/>
    <lineage>
        <taxon>Eukaryota</taxon>
        <taxon>Viridiplantae</taxon>
        <taxon>Streptophyta</taxon>
        <taxon>Embryophyta</taxon>
        <taxon>Tracheophyta</taxon>
        <taxon>Spermatophyta</taxon>
        <taxon>Magnoliopsida</taxon>
        <taxon>eudicotyledons</taxon>
        <taxon>Gunneridae</taxon>
        <taxon>Pentapetalae</taxon>
        <taxon>rosids</taxon>
        <taxon>fabids</taxon>
        <taxon>Rosales</taxon>
        <taxon>Moraceae</taxon>
        <taxon>Moreae</taxon>
        <taxon>Morus</taxon>
    </lineage>
</organism>
<dbReference type="InterPro" id="IPR036849">
    <property type="entry name" value="Enolase-like_C_sf"/>
</dbReference>
<proteinExistence type="predicted"/>
<reference evidence="2" key="1">
    <citation type="submission" date="2013-01" db="EMBL/GenBank/DDBJ databases">
        <title>Draft Genome Sequence of a Mulberry Tree, Morus notabilis C.K. Schneid.</title>
        <authorList>
            <person name="He N."/>
            <person name="Zhao S."/>
        </authorList>
    </citation>
    <scope>NUCLEOTIDE SEQUENCE</scope>
</reference>
<dbReference type="EMBL" id="KE345969">
    <property type="protein sequence ID" value="EXC22419.1"/>
    <property type="molecule type" value="Genomic_DNA"/>
</dbReference>
<protein>
    <submittedName>
        <fullName evidence="1">Uncharacterized protein</fullName>
    </submittedName>
</protein>
<dbReference type="AlphaFoldDB" id="W9S2D8"/>
<accession>W9S2D8</accession>
<evidence type="ECO:0000313" key="2">
    <source>
        <dbReference type="Proteomes" id="UP000030645"/>
    </source>
</evidence>
<gene>
    <name evidence="1" type="ORF">L484_007090</name>
</gene>
<sequence length="274" mass="31043">MLVPPPWWEGVRHLSGHLRRSNHASSDQFQSSLIGVRVLVNVRARFLFCNSGFAHLQISDSTLQLPQPSLDLVLESRSRPSRKEVDEGCRRGKLGTSKKVADLEASRHFSCKTPRFMPRSGTVCNNDPWRRHNYGGFRRRFADSVMSWVVMVMKRGKMVGGDGGEVVVEMLDDYVWIGGGERSRWWALNTTTPVALEVNQMKSVTKSIEAAKMSRRAGWNVVLASHGWVLLSPCLCFLQLTEISVDVRKYSTCEWRRYHGPLKPDFNVVLRVGG</sequence>
<keyword evidence="2" id="KW-1185">Reference proteome</keyword>